<keyword evidence="1" id="KW-0479">Metal-binding</keyword>
<feature type="region of interest" description="Disordered" evidence="2">
    <location>
        <begin position="1"/>
        <end position="36"/>
    </location>
</feature>
<organism evidence="4 5">
    <name type="scientific">Digitaria exilis</name>
    <dbReference type="NCBI Taxonomy" id="1010633"/>
    <lineage>
        <taxon>Eukaryota</taxon>
        <taxon>Viridiplantae</taxon>
        <taxon>Streptophyta</taxon>
        <taxon>Embryophyta</taxon>
        <taxon>Tracheophyta</taxon>
        <taxon>Spermatophyta</taxon>
        <taxon>Magnoliopsida</taxon>
        <taxon>Liliopsida</taxon>
        <taxon>Poales</taxon>
        <taxon>Poaceae</taxon>
        <taxon>PACMAD clade</taxon>
        <taxon>Panicoideae</taxon>
        <taxon>Panicodae</taxon>
        <taxon>Paniceae</taxon>
        <taxon>Anthephorinae</taxon>
        <taxon>Digitaria</taxon>
    </lineage>
</organism>
<sequence length="241" mass="26395">MPPPGEVHAGAESEDVVRSEGDGGAEEGHGGAGARVSAASGREGVVGSGTPSACCCVCMEPWTCNGEHRICCIPCGHVYGRSCLERWLQRCGNTRAKCPQCGEGFELKHITNLYAPGNLWDGCIQMSLLVIKQEVLIGVQELKEEMIARSDAMLKEGLKKLNDKLLSELMDLCQKLNQGFQEKLDHYSAARDKAFESMKEQMKKMLEQNAAPMDIIGFMEQSYTQLQIPSCPPGDDDRLQQ</sequence>
<keyword evidence="5" id="KW-1185">Reference proteome</keyword>
<dbReference type="GO" id="GO:0008270">
    <property type="term" value="F:zinc ion binding"/>
    <property type="evidence" value="ECO:0007669"/>
    <property type="project" value="UniProtKB-KW"/>
</dbReference>
<accession>A0A835EXN1</accession>
<dbReference type="PANTHER" id="PTHR16047:SF14">
    <property type="entry name" value="RING-TYPE DOMAIN-CONTAINING PROTEIN"/>
    <property type="match status" value="1"/>
</dbReference>
<dbReference type="GO" id="GO:0004842">
    <property type="term" value="F:ubiquitin-protein transferase activity"/>
    <property type="evidence" value="ECO:0007669"/>
    <property type="project" value="InterPro"/>
</dbReference>
<dbReference type="AlphaFoldDB" id="A0A835EXN1"/>
<dbReference type="PANTHER" id="PTHR16047">
    <property type="entry name" value="RFWD3 PROTEIN"/>
    <property type="match status" value="1"/>
</dbReference>
<dbReference type="InterPro" id="IPR013083">
    <property type="entry name" value="Znf_RING/FYVE/PHD"/>
</dbReference>
<protein>
    <recommendedName>
        <fullName evidence="3">RING-type domain-containing protein</fullName>
    </recommendedName>
</protein>
<dbReference type="OrthoDB" id="642539at2759"/>
<evidence type="ECO:0000313" key="4">
    <source>
        <dbReference type="EMBL" id="KAF8722812.1"/>
    </source>
</evidence>
<dbReference type="InterPro" id="IPR037381">
    <property type="entry name" value="RFWD3"/>
</dbReference>
<keyword evidence="1" id="KW-0863">Zinc-finger</keyword>
<dbReference type="Proteomes" id="UP000636709">
    <property type="component" value="Unassembled WGS sequence"/>
</dbReference>
<dbReference type="Gene3D" id="3.30.40.10">
    <property type="entry name" value="Zinc/RING finger domain, C3HC4 (zinc finger)"/>
    <property type="match status" value="1"/>
</dbReference>
<dbReference type="GO" id="GO:0005634">
    <property type="term" value="C:nucleus"/>
    <property type="evidence" value="ECO:0007669"/>
    <property type="project" value="InterPro"/>
</dbReference>
<evidence type="ECO:0000259" key="3">
    <source>
        <dbReference type="PROSITE" id="PS50089"/>
    </source>
</evidence>
<feature type="compositionally biased region" description="Basic and acidic residues" evidence="2">
    <location>
        <begin position="9"/>
        <end position="29"/>
    </location>
</feature>
<dbReference type="EMBL" id="JACEFO010001669">
    <property type="protein sequence ID" value="KAF8722812.1"/>
    <property type="molecule type" value="Genomic_DNA"/>
</dbReference>
<keyword evidence="1" id="KW-0862">Zinc</keyword>
<dbReference type="GO" id="GO:0036297">
    <property type="term" value="P:interstrand cross-link repair"/>
    <property type="evidence" value="ECO:0007669"/>
    <property type="project" value="InterPro"/>
</dbReference>
<evidence type="ECO:0000256" key="2">
    <source>
        <dbReference type="SAM" id="MobiDB-lite"/>
    </source>
</evidence>
<comment type="caution">
    <text evidence="4">The sequence shown here is derived from an EMBL/GenBank/DDBJ whole genome shotgun (WGS) entry which is preliminary data.</text>
</comment>
<evidence type="ECO:0000256" key="1">
    <source>
        <dbReference type="PROSITE-ProRule" id="PRU00175"/>
    </source>
</evidence>
<dbReference type="GO" id="GO:0016567">
    <property type="term" value="P:protein ubiquitination"/>
    <property type="evidence" value="ECO:0007669"/>
    <property type="project" value="InterPro"/>
</dbReference>
<evidence type="ECO:0000313" key="5">
    <source>
        <dbReference type="Proteomes" id="UP000636709"/>
    </source>
</evidence>
<proteinExistence type="predicted"/>
<dbReference type="SUPFAM" id="SSF57850">
    <property type="entry name" value="RING/U-box"/>
    <property type="match status" value="1"/>
</dbReference>
<name>A0A835EXN1_9POAL</name>
<dbReference type="InterPro" id="IPR001841">
    <property type="entry name" value="Znf_RING"/>
</dbReference>
<reference evidence="4" key="1">
    <citation type="submission" date="2020-07" db="EMBL/GenBank/DDBJ databases">
        <title>Genome sequence and genetic diversity analysis of an under-domesticated orphan crop, white fonio (Digitaria exilis).</title>
        <authorList>
            <person name="Bennetzen J.L."/>
            <person name="Chen S."/>
            <person name="Ma X."/>
            <person name="Wang X."/>
            <person name="Yssel A.E.J."/>
            <person name="Chaluvadi S.R."/>
            <person name="Johnson M."/>
            <person name="Gangashetty P."/>
            <person name="Hamidou F."/>
            <person name="Sanogo M.D."/>
            <person name="Zwaenepoel A."/>
            <person name="Wallace J."/>
            <person name="Van De Peer Y."/>
            <person name="Van Deynze A."/>
        </authorList>
    </citation>
    <scope>NUCLEOTIDE SEQUENCE</scope>
    <source>
        <tissue evidence="4">Leaves</tissue>
    </source>
</reference>
<gene>
    <name evidence="4" type="ORF">HU200_021939</name>
</gene>
<dbReference type="PROSITE" id="PS50089">
    <property type="entry name" value="ZF_RING_2"/>
    <property type="match status" value="1"/>
</dbReference>
<feature type="domain" description="RING-type" evidence="3">
    <location>
        <begin position="55"/>
        <end position="101"/>
    </location>
</feature>